<keyword evidence="2" id="KW-1185">Reference proteome</keyword>
<dbReference type="EMBL" id="DS989823">
    <property type="protein sequence ID" value="EFQ99354.1"/>
    <property type="molecule type" value="Genomic_DNA"/>
</dbReference>
<dbReference type="OrthoDB" id="10626316at2759"/>
<reference evidence="2" key="1">
    <citation type="journal article" date="2012" name="MBio">
        <title>Comparative genome analysis of Trichophyton rubrum and related dermatophytes reveals candidate genes involved in infection.</title>
        <authorList>
            <person name="Martinez D.A."/>
            <person name="Oliver B.G."/>
            <person name="Graeser Y."/>
            <person name="Goldberg J.M."/>
            <person name="Li W."/>
            <person name="Martinez-Rossi N.M."/>
            <person name="Monod M."/>
            <person name="Shelest E."/>
            <person name="Barton R.C."/>
            <person name="Birch E."/>
            <person name="Brakhage A.A."/>
            <person name="Chen Z."/>
            <person name="Gurr S.J."/>
            <person name="Heiman D."/>
            <person name="Heitman J."/>
            <person name="Kosti I."/>
            <person name="Rossi A."/>
            <person name="Saif S."/>
            <person name="Samalova M."/>
            <person name="Saunders C.W."/>
            <person name="Shea T."/>
            <person name="Summerbell R.C."/>
            <person name="Xu J."/>
            <person name="Young S."/>
            <person name="Zeng Q."/>
            <person name="Birren B.W."/>
            <person name="Cuomo C.A."/>
            <person name="White T.C."/>
        </authorList>
    </citation>
    <scope>NUCLEOTIDE SEQUENCE [LARGE SCALE GENOMIC DNA]</scope>
    <source>
        <strain evidence="2">ATCC MYA-4604 / CBS 118893</strain>
    </source>
</reference>
<evidence type="ECO:0000313" key="2">
    <source>
        <dbReference type="Proteomes" id="UP000002669"/>
    </source>
</evidence>
<name>E4UR79_ARTGP</name>
<dbReference type="VEuPathDB" id="FungiDB:MGYG_02367"/>
<gene>
    <name evidence="1" type="ORF">MGYG_02367</name>
</gene>
<dbReference type="InParanoid" id="E4UR79"/>
<dbReference type="HOGENOM" id="CLU_515757_0_0_1"/>
<organism evidence="2">
    <name type="scientific">Arthroderma gypseum (strain ATCC MYA-4604 / CBS 118893)</name>
    <name type="common">Microsporum gypseum</name>
    <dbReference type="NCBI Taxonomy" id="535722"/>
    <lineage>
        <taxon>Eukaryota</taxon>
        <taxon>Fungi</taxon>
        <taxon>Dikarya</taxon>
        <taxon>Ascomycota</taxon>
        <taxon>Pezizomycotina</taxon>
        <taxon>Eurotiomycetes</taxon>
        <taxon>Eurotiomycetidae</taxon>
        <taxon>Onygenales</taxon>
        <taxon>Arthrodermataceae</taxon>
        <taxon>Nannizzia</taxon>
    </lineage>
</organism>
<sequence length="528" mass="62167">MTVPLLYRDVHLVILTSDKPSELGTRVFPWLNCLRGIAHNTQGQAACVKRIVIRGNRRYSQFYEKTSIYPEFTDVRARARQNAECFQIGDLLLAAFIKMKNLRDFCWTADCLYPTDEILELQKNLRAFTYCYPWPSDAPQKMALRNYSPDIRHLSFQHLEELSIFGIPSYLLLNTIWRFMLKIRKTLKVLRLGGINNSRGYFEPLRTWHSYRRQNWFLPKTAWSLSPDTPIQLHTLEILFFVRLNIEKLTRAFDFTALKNFSLILPDDFTPQYPTLWQHFQSMGVSLKSLKTNMYTPTSYINNYLRSFDSLEEVYALHPEYSFDSTYLHSHFSNLRILLVVSLEGDITSFCNRLQILIAGCPKLEELGIPLSIPFQESVWQALAPAQALRCLYFVEYVPASSWKSLGIPGYFILRFFSYFKNNPSPLIYRLEVLSCYRTLWRLLPLASAPMEERTLEKIRRDENDSPLMQELRDLTRVNTWPEPFCYDYTEPEPWLNRAAIRADWEDYWDDEMASSVHTHVMKIPKYS</sequence>
<dbReference type="eggNOG" id="ENOG502RMPK">
    <property type="taxonomic scope" value="Eukaryota"/>
</dbReference>
<protein>
    <submittedName>
        <fullName evidence="1">Uncharacterized protein</fullName>
    </submittedName>
</protein>
<proteinExistence type="predicted"/>
<dbReference type="Proteomes" id="UP000002669">
    <property type="component" value="Unassembled WGS sequence"/>
</dbReference>
<evidence type="ECO:0000313" key="1">
    <source>
        <dbReference type="EMBL" id="EFQ99354.1"/>
    </source>
</evidence>
<accession>E4UR79</accession>
<dbReference type="GeneID" id="10030138"/>
<dbReference type="AlphaFoldDB" id="E4UR79"/>
<dbReference type="RefSeq" id="XP_003174837.1">
    <property type="nucleotide sequence ID" value="XM_003174789.1"/>
</dbReference>